<evidence type="ECO:0000256" key="3">
    <source>
        <dbReference type="ARBA" id="ARBA00023163"/>
    </source>
</evidence>
<dbReference type="AlphaFoldDB" id="A0A430AIT2"/>
<dbReference type="InterPro" id="IPR036390">
    <property type="entry name" value="WH_DNA-bd_sf"/>
</dbReference>
<keyword evidence="2" id="KW-0238">DNA-binding</keyword>
<dbReference type="SMART" id="SM00418">
    <property type="entry name" value="HTH_ARSR"/>
    <property type="match status" value="1"/>
</dbReference>
<evidence type="ECO:0000256" key="1">
    <source>
        <dbReference type="ARBA" id="ARBA00023015"/>
    </source>
</evidence>
<dbReference type="InterPro" id="IPR036388">
    <property type="entry name" value="WH-like_DNA-bd_sf"/>
</dbReference>
<protein>
    <submittedName>
        <fullName evidence="5">Transcriptional regulator</fullName>
    </submittedName>
</protein>
<keyword evidence="1" id="KW-0805">Transcription regulation</keyword>
<dbReference type="OrthoDB" id="9794330at2"/>
<dbReference type="InterPro" id="IPR011991">
    <property type="entry name" value="ArsR-like_HTH"/>
</dbReference>
<dbReference type="Proteomes" id="UP000288669">
    <property type="component" value="Unassembled WGS sequence"/>
</dbReference>
<proteinExistence type="predicted"/>
<reference evidence="5 6" key="1">
    <citation type="submission" date="2017-05" db="EMBL/GenBank/DDBJ databases">
        <title>Vagococcus spp. assemblies.</title>
        <authorList>
            <person name="Gulvik C.A."/>
        </authorList>
    </citation>
    <scope>NUCLEOTIDE SEQUENCE [LARGE SCALE GENOMIC DNA]</scope>
    <source>
        <strain evidence="5 6">DSM 24756</strain>
    </source>
</reference>
<evidence type="ECO:0000256" key="2">
    <source>
        <dbReference type="ARBA" id="ARBA00023125"/>
    </source>
</evidence>
<name>A0A430AIT2_9ENTE</name>
<dbReference type="InterPro" id="IPR051011">
    <property type="entry name" value="Metal_resp_trans_reg"/>
</dbReference>
<evidence type="ECO:0000313" key="6">
    <source>
        <dbReference type="Proteomes" id="UP000288669"/>
    </source>
</evidence>
<dbReference type="PANTHER" id="PTHR43132:SF6">
    <property type="entry name" value="HTH-TYPE TRANSCRIPTIONAL REPRESSOR CZRA"/>
    <property type="match status" value="1"/>
</dbReference>
<gene>
    <name evidence="5" type="ORF">CBF30_01870</name>
</gene>
<accession>A0A430AIT2</accession>
<sequence length="106" mass="12248">MRKRRQFVKIKKNDELINQTSQLFKVLGDPTRLQILLLLSEEETNVGNIAKQLGMEQSAVSHQLKLLRLNHVIKSRKDGKSVHYSLDDQHVLDILSQTIQHISHSK</sequence>
<keyword evidence="6" id="KW-1185">Reference proteome</keyword>
<dbReference type="Gene3D" id="1.10.10.10">
    <property type="entry name" value="Winged helix-like DNA-binding domain superfamily/Winged helix DNA-binding domain"/>
    <property type="match status" value="1"/>
</dbReference>
<dbReference type="PANTHER" id="PTHR43132">
    <property type="entry name" value="ARSENICAL RESISTANCE OPERON REPRESSOR ARSR-RELATED"/>
    <property type="match status" value="1"/>
</dbReference>
<organism evidence="5 6">
    <name type="scientific">Vagococcus entomophilus</name>
    <dbReference type="NCBI Taxonomy" id="1160095"/>
    <lineage>
        <taxon>Bacteria</taxon>
        <taxon>Bacillati</taxon>
        <taxon>Bacillota</taxon>
        <taxon>Bacilli</taxon>
        <taxon>Lactobacillales</taxon>
        <taxon>Enterococcaceae</taxon>
        <taxon>Vagococcus</taxon>
    </lineage>
</organism>
<dbReference type="SUPFAM" id="SSF46785">
    <property type="entry name" value="Winged helix' DNA-binding domain"/>
    <property type="match status" value="1"/>
</dbReference>
<dbReference type="GO" id="GO:0003677">
    <property type="term" value="F:DNA binding"/>
    <property type="evidence" value="ECO:0007669"/>
    <property type="project" value="UniProtKB-KW"/>
</dbReference>
<dbReference type="NCBIfam" id="NF033788">
    <property type="entry name" value="HTH_metalloreg"/>
    <property type="match status" value="1"/>
</dbReference>
<dbReference type="PRINTS" id="PR00778">
    <property type="entry name" value="HTHARSR"/>
</dbReference>
<feature type="domain" description="HTH arsR-type" evidence="4">
    <location>
        <begin position="12"/>
        <end position="106"/>
    </location>
</feature>
<dbReference type="InterPro" id="IPR001845">
    <property type="entry name" value="HTH_ArsR_DNA-bd_dom"/>
</dbReference>
<evidence type="ECO:0000313" key="5">
    <source>
        <dbReference type="EMBL" id="RSU08012.1"/>
    </source>
</evidence>
<dbReference type="CDD" id="cd00090">
    <property type="entry name" value="HTH_ARSR"/>
    <property type="match status" value="1"/>
</dbReference>
<dbReference type="Pfam" id="PF01022">
    <property type="entry name" value="HTH_5"/>
    <property type="match status" value="1"/>
</dbReference>
<dbReference type="GO" id="GO:0003700">
    <property type="term" value="F:DNA-binding transcription factor activity"/>
    <property type="evidence" value="ECO:0007669"/>
    <property type="project" value="InterPro"/>
</dbReference>
<dbReference type="PROSITE" id="PS50987">
    <property type="entry name" value="HTH_ARSR_2"/>
    <property type="match status" value="1"/>
</dbReference>
<dbReference type="EMBL" id="NGJZ01000001">
    <property type="protein sequence ID" value="RSU08012.1"/>
    <property type="molecule type" value="Genomic_DNA"/>
</dbReference>
<keyword evidence="3" id="KW-0804">Transcription</keyword>
<comment type="caution">
    <text evidence="5">The sequence shown here is derived from an EMBL/GenBank/DDBJ whole genome shotgun (WGS) entry which is preliminary data.</text>
</comment>
<evidence type="ECO:0000259" key="4">
    <source>
        <dbReference type="PROSITE" id="PS50987"/>
    </source>
</evidence>